<evidence type="ECO:0000256" key="3">
    <source>
        <dbReference type="ARBA" id="ARBA00023027"/>
    </source>
</evidence>
<gene>
    <name evidence="4" type="ORF">MMF94_18710</name>
</gene>
<evidence type="ECO:0000313" key="5">
    <source>
        <dbReference type="Proteomes" id="UP001299970"/>
    </source>
</evidence>
<reference evidence="4 5" key="1">
    <citation type="submission" date="2022-03" db="EMBL/GenBank/DDBJ databases">
        <title>Pseudonocardia alaer sp. nov., a novel actinomycete isolated from reed forest soil.</title>
        <authorList>
            <person name="Wang L."/>
        </authorList>
    </citation>
    <scope>NUCLEOTIDE SEQUENCE [LARGE SCALE GENOMIC DNA]</scope>
    <source>
        <strain evidence="4 5">Y-16303</strain>
    </source>
</reference>
<evidence type="ECO:0000313" key="4">
    <source>
        <dbReference type="EMBL" id="MCH6167723.1"/>
    </source>
</evidence>
<dbReference type="NCBIfam" id="TIGR01790">
    <property type="entry name" value="carotene-cycl"/>
    <property type="match status" value="1"/>
</dbReference>
<keyword evidence="5" id="KW-1185">Reference proteome</keyword>
<dbReference type="InterPro" id="IPR036188">
    <property type="entry name" value="FAD/NAD-bd_sf"/>
</dbReference>
<dbReference type="PRINTS" id="PR00411">
    <property type="entry name" value="PNDRDTASEI"/>
</dbReference>
<keyword evidence="2" id="KW-0125">Carotenoid biosynthesis</keyword>
<dbReference type="Pfam" id="PF05834">
    <property type="entry name" value="Lycopene_cycl"/>
    <property type="match status" value="1"/>
</dbReference>
<dbReference type="PANTHER" id="PTHR39757">
    <property type="match status" value="1"/>
</dbReference>
<name>A0ABS9TH60_9PSEU</name>
<evidence type="ECO:0000256" key="1">
    <source>
        <dbReference type="ARBA" id="ARBA00006599"/>
    </source>
</evidence>
<protein>
    <submittedName>
        <fullName evidence="4">Lycopene cyclase family protein</fullName>
    </submittedName>
</protein>
<dbReference type="Gene3D" id="3.50.50.60">
    <property type="entry name" value="FAD/NAD(P)-binding domain"/>
    <property type="match status" value="1"/>
</dbReference>
<proteinExistence type="inferred from homology"/>
<dbReference type="InterPro" id="IPR010108">
    <property type="entry name" value="Lycopene_cyclase_b/e"/>
</dbReference>
<dbReference type="EMBL" id="JAKXMK010000015">
    <property type="protein sequence ID" value="MCH6167723.1"/>
    <property type="molecule type" value="Genomic_DNA"/>
</dbReference>
<accession>A0ABS9TH60</accession>
<comment type="caution">
    <text evidence="4">The sequence shown here is derived from an EMBL/GenBank/DDBJ whole genome shotgun (WGS) entry which is preliminary data.</text>
</comment>
<organism evidence="4 5">
    <name type="scientific">Pseudonocardia alaniniphila</name>
    <dbReference type="NCBI Taxonomy" id="75291"/>
    <lineage>
        <taxon>Bacteria</taxon>
        <taxon>Bacillati</taxon>
        <taxon>Actinomycetota</taxon>
        <taxon>Actinomycetes</taxon>
        <taxon>Pseudonocardiales</taxon>
        <taxon>Pseudonocardiaceae</taxon>
        <taxon>Pseudonocardia</taxon>
    </lineage>
</organism>
<sequence>MLRADVLVVGGGPAGRSLAAETAERGLRTLLVDPTPDAPWRVTYGCWVRELPAALPPSAVAAVVRGRAIALSPHDLGWDYAVLDVAGLRAHLDSRLGRSGATVLAGRAVDVVVPGTVALADGSRIEAGIVVDAGGRRQPLRSESTHRRPAAEQTAYGVVVDESQAAGLVATGTALFMDWRRDHGEDGWPTFLYAVPLGRGSVLLEETSLARRPGLPLPVLQRRLLARLARHGITPQSTAPIERVVFPVDSPLHRTPGVLGFGAAAPLVHPASGFNLAATLGLAPAVADAVATHLPAGPHAALAAADATIWPAAARAVHRLRRVGLEALLRMPPDEVPAFFEVFLGLPERHRWAYLTGRQDLRGMAATMNALFARAGWRLRRRLVGPALRPPAPPVIDEVTTIG</sequence>
<keyword evidence="3" id="KW-0520">NAD</keyword>
<dbReference type="SUPFAM" id="SSF51905">
    <property type="entry name" value="FAD/NAD(P)-binding domain"/>
    <property type="match status" value="1"/>
</dbReference>
<dbReference type="Proteomes" id="UP001299970">
    <property type="component" value="Unassembled WGS sequence"/>
</dbReference>
<dbReference type="RefSeq" id="WP_241038210.1">
    <property type="nucleotide sequence ID" value="NZ_BAAAJF010000019.1"/>
</dbReference>
<evidence type="ECO:0000256" key="2">
    <source>
        <dbReference type="ARBA" id="ARBA00022746"/>
    </source>
</evidence>
<dbReference type="PANTHER" id="PTHR39757:SF5">
    <property type="entry name" value="OS02G0190600 PROTEIN"/>
    <property type="match status" value="1"/>
</dbReference>
<comment type="similarity">
    <text evidence="1">Belongs to the lycopene cyclase family.</text>
</comment>